<dbReference type="RefSeq" id="WP_112884389.1">
    <property type="nucleotide sequence ID" value="NZ_QLUW01000004.1"/>
</dbReference>
<dbReference type="SUPFAM" id="SSF53850">
    <property type="entry name" value="Periplasmic binding protein-like II"/>
    <property type="match status" value="1"/>
</dbReference>
<dbReference type="InterPro" id="IPR006059">
    <property type="entry name" value="SBP"/>
</dbReference>
<evidence type="ECO:0000256" key="1">
    <source>
        <dbReference type="ARBA" id="ARBA00022475"/>
    </source>
</evidence>
<dbReference type="PANTHER" id="PTHR43649">
    <property type="entry name" value="ARABINOSE-BINDING PROTEIN-RELATED"/>
    <property type="match status" value="1"/>
</dbReference>
<evidence type="ECO:0000256" key="6">
    <source>
        <dbReference type="SAM" id="MobiDB-lite"/>
    </source>
</evidence>
<dbReference type="OrthoDB" id="9798191at2"/>
<gene>
    <name evidence="8" type="ORF">DL346_21305</name>
</gene>
<dbReference type="InterPro" id="IPR050490">
    <property type="entry name" value="Bact_solute-bd_prot1"/>
</dbReference>
<protein>
    <recommendedName>
        <fullName evidence="10">Sugar ABC transporter substrate-binding protein</fullName>
    </recommendedName>
</protein>
<evidence type="ECO:0000256" key="4">
    <source>
        <dbReference type="ARBA" id="ARBA00023139"/>
    </source>
</evidence>
<keyword evidence="2 7" id="KW-0732">Signal</keyword>
<sequence length="583" mass="64927">MTTKKAVSLLAVVMMFIVAVLSACSNNESGSNNKTDQTAANQQESANTPANTEDAAAPAEEQPKFKDMTIRIMTWQFGEESSFGKGYRAIADDYMKVHPEIKVEFVEQPLDGYIDKLNANLELDSDTAIDIAQLQPWMIDQIKNMDKLVDLGPLMEKKSAYAGEATWYDTFIGEKNAFTSAKASNKFGAVLFVPSDTNPNYYVAQPIVYNKDYFQQAGITSDPKTWTWSDFIANAKLVQEWGKKNVDSDFTAMASDSEHYGWALSMIGGQFGADLFDDQFAKVDFGAEGQGLDPNAAYVQGDSLLWSKISYAITHGWLDYKGDMQKYYDDMMRLYSEVHGLYQAGFEQQSSAESSQLFYTGRVAMMQAHIGSKKDIETNTEGMFEFDVFLPPLLTKENTQFATGKFPKADGQYKDGFGVNKKKAGNDPDRLAAVADFLQFFTSKDEQNKYVEIANSFSPTKDVKNPEELMGWVFPLEADKTSNEIYGHMIIEWAGGTWPGYVQEYVQGKKTVQQLIEATAKDAKKNVVDWYSAEPDAIQAQIAAKEESLKAAQDDALKQALDNDIKTLKIAKVLYAEAVKAGK</sequence>
<evidence type="ECO:0000256" key="7">
    <source>
        <dbReference type="SAM" id="SignalP"/>
    </source>
</evidence>
<evidence type="ECO:0000256" key="2">
    <source>
        <dbReference type="ARBA" id="ARBA00022729"/>
    </source>
</evidence>
<name>A0A328TW81_9BACL</name>
<evidence type="ECO:0000256" key="5">
    <source>
        <dbReference type="ARBA" id="ARBA00023288"/>
    </source>
</evidence>
<keyword evidence="1" id="KW-1003">Cell membrane</keyword>
<accession>A0A328TW81</accession>
<reference evidence="8 9" key="1">
    <citation type="submission" date="2018-06" db="EMBL/GenBank/DDBJ databases">
        <title>Paenibacillus montanisoli sp. nov., isolated from mountain area soil.</title>
        <authorList>
            <person name="Wu M."/>
        </authorList>
    </citation>
    <scope>NUCLEOTIDE SEQUENCE [LARGE SCALE GENOMIC DNA]</scope>
    <source>
        <strain evidence="8 9">RA17</strain>
    </source>
</reference>
<keyword evidence="3" id="KW-0472">Membrane</keyword>
<evidence type="ECO:0008006" key="10">
    <source>
        <dbReference type="Google" id="ProtNLM"/>
    </source>
</evidence>
<evidence type="ECO:0000313" key="9">
    <source>
        <dbReference type="Proteomes" id="UP000249260"/>
    </source>
</evidence>
<organism evidence="8 9">
    <name type="scientific">Paenibacillus montanisoli</name>
    <dbReference type="NCBI Taxonomy" id="2081970"/>
    <lineage>
        <taxon>Bacteria</taxon>
        <taxon>Bacillati</taxon>
        <taxon>Bacillota</taxon>
        <taxon>Bacilli</taxon>
        <taxon>Bacillales</taxon>
        <taxon>Paenibacillaceae</taxon>
        <taxon>Paenibacillus</taxon>
    </lineage>
</organism>
<dbReference type="PROSITE" id="PS51257">
    <property type="entry name" value="PROKAR_LIPOPROTEIN"/>
    <property type="match status" value="1"/>
</dbReference>
<keyword evidence="9" id="KW-1185">Reference proteome</keyword>
<comment type="caution">
    <text evidence="8">The sequence shown here is derived from an EMBL/GenBank/DDBJ whole genome shotgun (WGS) entry which is preliminary data.</text>
</comment>
<feature type="compositionally biased region" description="Polar residues" evidence="6">
    <location>
        <begin position="27"/>
        <end position="51"/>
    </location>
</feature>
<dbReference type="EMBL" id="QLUW01000004">
    <property type="protein sequence ID" value="RAP74600.1"/>
    <property type="molecule type" value="Genomic_DNA"/>
</dbReference>
<dbReference type="Pfam" id="PF13416">
    <property type="entry name" value="SBP_bac_8"/>
    <property type="match status" value="1"/>
</dbReference>
<feature type="signal peptide" evidence="7">
    <location>
        <begin position="1"/>
        <end position="25"/>
    </location>
</feature>
<feature type="chain" id="PRO_5038442666" description="Sugar ABC transporter substrate-binding protein" evidence="7">
    <location>
        <begin position="26"/>
        <end position="583"/>
    </location>
</feature>
<feature type="region of interest" description="Disordered" evidence="6">
    <location>
        <begin position="27"/>
        <end position="63"/>
    </location>
</feature>
<proteinExistence type="predicted"/>
<dbReference type="AlphaFoldDB" id="A0A328TW81"/>
<dbReference type="Proteomes" id="UP000249260">
    <property type="component" value="Unassembled WGS sequence"/>
</dbReference>
<keyword evidence="5" id="KW-0449">Lipoprotein</keyword>
<evidence type="ECO:0000256" key="3">
    <source>
        <dbReference type="ARBA" id="ARBA00023136"/>
    </source>
</evidence>
<dbReference type="Gene3D" id="3.40.190.10">
    <property type="entry name" value="Periplasmic binding protein-like II"/>
    <property type="match status" value="1"/>
</dbReference>
<keyword evidence="4" id="KW-0564">Palmitate</keyword>
<dbReference type="PANTHER" id="PTHR43649:SF33">
    <property type="entry name" value="POLYGALACTURONAN_RHAMNOGALACTURONAN-BINDING PROTEIN YTCQ"/>
    <property type="match status" value="1"/>
</dbReference>
<evidence type="ECO:0000313" key="8">
    <source>
        <dbReference type="EMBL" id="RAP74600.1"/>
    </source>
</evidence>